<evidence type="ECO:0000313" key="2">
    <source>
        <dbReference type="Proteomes" id="UP000483035"/>
    </source>
</evidence>
<dbReference type="EMBL" id="WUEY01000006">
    <property type="protein sequence ID" value="NEI71139.1"/>
    <property type="molecule type" value="Genomic_DNA"/>
</dbReference>
<dbReference type="Proteomes" id="UP000483035">
    <property type="component" value="Unassembled WGS sequence"/>
</dbReference>
<sequence length="123" mass="13631">MTRILISIAVLYNEFSEFVRAAPFGMTGGKWKIAWAAVEMLPSGDELSALSFSGHNGIESGFAHRLQGYELLSIFADRVRCRRKAGIWSRSILCATASLLRSCPHKKALASGAFSRFHIRLNK</sequence>
<proteinExistence type="predicted"/>
<dbReference type="AlphaFoldDB" id="A0A6L9U6V3"/>
<reference evidence="1 2" key="1">
    <citation type="submission" date="2019-12" db="EMBL/GenBank/DDBJ databases">
        <title>Rhizobium genotypes associated with high levels of biological nitrogen fixation by grain legumes in a temperate-maritime cropping system.</title>
        <authorList>
            <person name="Maluk M."/>
            <person name="Francesc Ferrando Molina F."/>
            <person name="Lopez Del Egido L."/>
            <person name="Lafos M."/>
            <person name="Langarica-Fuentes A."/>
            <person name="Gebre Yohannes G."/>
            <person name="Young M.W."/>
            <person name="Martin P."/>
            <person name="Gantlett R."/>
            <person name="Kenicer G."/>
            <person name="Hawes C."/>
            <person name="Begg G.S."/>
            <person name="Quilliam R.S."/>
            <person name="Squire G.R."/>
            <person name="Poole P.S."/>
            <person name="Young P.W."/>
            <person name="Iannetta P.M."/>
            <person name="James E.K."/>
        </authorList>
    </citation>
    <scope>NUCLEOTIDE SEQUENCE [LARGE SCALE GENOMIC DNA]</scope>
    <source>
        <strain evidence="1 2">JHI1118</strain>
    </source>
</reference>
<gene>
    <name evidence="1" type="ORF">GR212_16280</name>
</gene>
<protein>
    <submittedName>
        <fullName evidence="1">Uncharacterized protein</fullName>
    </submittedName>
</protein>
<evidence type="ECO:0000313" key="1">
    <source>
        <dbReference type="EMBL" id="NEI71139.1"/>
    </source>
</evidence>
<organism evidence="1 2">
    <name type="scientific">Rhizobium lusitanum</name>
    <dbReference type="NCBI Taxonomy" id="293958"/>
    <lineage>
        <taxon>Bacteria</taxon>
        <taxon>Pseudomonadati</taxon>
        <taxon>Pseudomonadota</taxon>
        <taxon>Alphaproteobacteria</taxon>
        <taxon>Hyphomicrobiales</taxon>
        <taxon>Rhizobiaceae</taxon>
        <taxon>Rhizobium/Agrobacterium group</taxon>
        <taxon>Rhizobium</taxon>
    </lineage>
</organism>
<name>A0A6L9U6V3_9HYPH</name>
<comment type="caution">
    <text evidence="1">The sequence shown here is derived from an EMBL/GenBank/DDBJ whole genome shotgun (WGS) entry which is preliminary data.</text>
</comment>
<accession>A0A6L9U6V3</accession>
<dbReference type="RefSeq" id="WP_163987610.1">
    <property type="nucleotide sequence ID" value="NZ_WUEY01000006.1"/>
</dbReference>